<feature type="compositionally biased region" description="Basic and acidic residues" evidence="1">
    <location>
        <begin position="88"/>
        <end position="101"/>
    </location>
</feature>
<feature type="compositionally biased region" description="Basic and acidic residues" evidence="1">
    <location>
        <begin position="121"/>
        <end position="158"/>
    </location>
</feature>
<feature type="compositionally biased region" description="Basic and acidic residues" evidence="1">
    <location>
        <begin position="192"/>
        <end position="214"/>
    </location>
</feature>
<protein>
    <submittedName>
        <fullName evidence="2">Uncharacterized protein</fullName>
    </submittedName>
</protein>
<dbReference type="AlphaFoldDB" id="A0A7N0TTL7"/>
<feature type="compositionally biased region" description="Basic and acidic residues" evidence="1">
    <location>
        <begin position="1"/>
        <end position="10"/>
    </location>
</feature>
<reference evidence="2" key="1">
    <citation type="submission" date="2021-01" db="UniProtKB">
        <authorList>
            <consortium name="EnsemblPlants"/>
        </authorList>
    </citation>
    <scope>IDENTIFICATION</scope>
</reference>
<evidence type="ECO:0000313" key="2">
    <source>
        <dbReference type="EnsemblPlants" id="Kaladp0045s0350.1.v1.1"/>
    </source>
</evidence>
<feature type="compositionally biased region" description="Gly residues" evidence="1">
    <location>
        <begin position="16"/>
        <end position="36"/>
    </location>
</feature>
<feature type="region of interest" description="Disordered" evidence="1">
    <location>
        <begin position="1"/>
        <end position="36"/>
    </location>
</feature>
<organism evidence="2 3">
    <name type="scientific">Kalanchoe fedtschenkoi</name>
    <name type="common">Lavender scallops</name>
    <name type="synonym">South American air plant</name>
    <dbReference type="NCBI Taxonomy" id="63787"/>
    <lineage>
        <taxon>Eukaryota</taxon>
        <taxon>Viridiplantae</taxon>
        <taxon>Streptophyta</taxon>
        <taxon>Embryophyta</taxon>
        <taxon>Tracheophyta</taxon>
        <taxon>Spermatophyta</taxon>
        <taxon>Magnoliopsida</taxon>
        <taxon>eudicotyledons</taxon>
        <taxon>Gunneridae</taxon>
        <taxon>Pentapetalae</taxon>
        <taxon>Saxifragales</taxon>
        <taxon>Crassulaceae</taxon>
        <taxon>Kalanchoe</taxon>
    </lineage>
</organism>
<accession>A0A7N0TTL7</accession>
<proteinExistence type="predicted"/>
<dbReference type="Gramene" id="Kaladp0045s0350.1.v1.1">
    <property type="protein sequence ID" value="Kaladp0045s0350.1.v1.1"/>
    <property type="gene ID" value="Kaladp0045s0350.v1.1"/>
</dbReference>
<keyword evidence="3" id="KW-1185">Reference proteome</keyword>
<sequence length="277" mass="29550">MTVDNKEDAAHLGVFVEGGGRGRGGRGSSRGRGRGAGVMRSCLLSLHKPAALAATENNHKEGTTLQKSALKSIKDEADMTPKTSTKRKHDEENKSESKDYGEELSFNSDEKRHKVLYADSNSKDDSKAVAKAKTDSSKEEGKSKVEIGKKLGRPRADVSKSASRSKSDEPSTDSAGKSKVEVEDVQSSGKSKRGDSKTIIKGKSDSKTASKAEAEITSIKQKGPKGKATKSGDETPVTKTAGKMKTRESSKSKSGFAINEDTSKFQAICVLQLSHIT</sequence>
<dbReference type="Proteomes" id="UP000594263">
    <property type="component" value="Unplaced"/>
</dbReference>
<dbReference type="EnsemblPlants" id="Kaladp0045s0350.1.v1.1">
    <property type="protein sequence ID" value="Kaladp0045s0350.1.v1.1"/>
    <property type="gene ID" value="Kaladp0045s0350.v1.1"/>
</dbReference>
<name>A0A7N0TTL7_KALFE</name>
<feature type="region of interest" description="Disordered" evidence="1">
    <location>
        <begin position="55"/>
        <end position="257"/>
    </location>
</feature>
<evidence type="ECO:0000256" key="1">
    <source>
        <dbReference type="SAM" id="MobiDB-lite"/>
    </source>
</evidence>
<evidence type="ECO:0000313" key="3">
    <source>
        <dbReference type="Proteomes" id="UP000594263"/>
    </source>
</evidence>